<sequence length="585" mass="66280">MLSQRRNNFLVSLLFSVLISFLTACNPAIIESTASDVPQVVQAILSDPKTFNAILSQESPNVFGFTYEGLVDQNPLTGEIEPALAKSWEISDNKKEITFTLRDNLKWSDGEPLTADDVVFTYNDLILNPKIPNNTRDSLRIGESGAFPTVEKVDGKRVKFTVPEPFAPFLQSTGISILPKHALKESVEQTDSEGTPVFLSKWGVDTPPENIIVNGRYRLASYSTSERVIFEKNPYYWEKDELGNQLPYIDRVVWQIVENQDTALLQFRSGGLDSISVTPEYFSLLKREEDRGNFTIYNGGPQYGTNFIGFNLNTGSRDGKPLVDPIKSRWFNTLEFRKAVAYGINREQMINNIFRGLGEKQNSPISVQSPYYNQEVTSYGYDLEKAKELLLSAGFQYNEEEQLLDSEGNRVRFTLITNAGNKTREAMGAQIKQDLAKLGITVDFTPIQFNVLVDKLSNSLDWECHLLGFTGGNEPHFGINLWRTDGNLHTFNQTARPRNQSLEGRKVREWEKEIESLYIQASRELDESKRKALYAEAQDIVQEHLPYIYLVNPLALAAARDRIQGIEYSALGGTFWNIEELKIQN</sequence>
<comment type="similarity">
    <text evidence="2">Belongs to the bacterial solute-binding protein 5 family.</text>
</comment>
<dbReference type="Proteomes" id="UP000010482">
    <property type="component" value="Chromosome"/>
</dbReference>
<dbReference type="FunFam" id="3.90.76.10:FF:000004">
    <property type="entry name" value="Peptide ABC transporter substrate-binding protein"/>
    <property type="match status" value="1"/>
</dbReference>
<keyword evidence="4 5" id="KW-0732">Signal</keyword>
<dbReference type="PATRIC" id="fig|13035.3.peg.1788"/>
<dbReference type="EMBL" id="CP003944">
    <property type="protein sequence ID" value="AFZ50264.1"/>
    <property type="molecule type" value="Genomic_DNA"/>
</dbReference>
<dbReference type="OrthoDB" id="9796817at2"/>
<evidence type="ECO:0000256" key="2">
    <source>
        <dbReference type="ARBA" id="ARBA00005695"/>
    </source>
</evidence>
<dbReference type="PANTHER" id="PTHR30290:SF9">
    <property type="entry name" value="OLIGOPEPTIDE-BINDING PROTEIN APPA"/>
    <property type="match status" value="1"/>
</dbReference>
<evidence type="ECO:0000256" key="4">
    <source>
        <dbReference type="ARBA" id="ARBA00022729"/>
    </source>
</evidence>
<gene>
    <name evidence="7" type="ORF">Dacsa_1588</name>
</gene>
<organism evidence="7 8">
    <name type="scientific">Dactylococcopsis salina (strain PCC 8305)</name>
    <name type="common">Myxobactron salinum</name>
    <dbReference type="NCBI Taxonomy" id="13035"/>
    <lineage>
        <taxon>Bacteria</taxon>
        <taxon>Bacillati</taxon>
        <taxon>Cyanobacteriota</taxon>
        <taxon>Cyanophyceae</taxon>
        <taxon>Nodosilineales</taxon>
        <taxon>Cymatolegaceae</taxon>
        <taxon>Dactylococcopsis</taxon>
    </lineage>
</organism>
<keyword evidence="3" id="KW-0813">Transport</keyword>
<dbReference type="KEGG" id="dsl:Dacsa_1588"/>
<proteinExistence type="inferred from homology"/>
<dbReference type="GO" id="GO:0042597">
    <property type="term" value="C:periplasmic space"/>
    <property type="evidence" value="ECO:0007669"/>
    <property type="project" value="UniProtKB-ARBA"/>
</dbReference>
<keyword evidence="8" id="KW-1185">Reference proteome</keyword>
<dbReference type="eggNOG" id="COG0747">
    <property type="taxonomic scope" value="Bacteria"/>
</dbReference>
<dbReference type="PROSITE" id="PS01040">
    <property type="entry name" value="SBP_BACTERIAL_5"/>
    <property type="match status" value="1"/>
</dbReference>
<dbReference type="FunFam" id="3.10.105.10:FF:000006">
    <property type="entry name" value="Peptide ABC transporter substrate-binding protein"/>
    <property type="match status" value="1"/>
</dbReference>
<evidence type="ECO:0000256" key="1">
    <source>
        <dbReference type="ARBA" id="ARBA00004193"/>
    </source>
</evidence>
<dbReference type="HOGENOM" id="CLU_017028_8_4_3"/>
<reference evidence="7" key="1">
    <citation type="submission" date="2012-04" db="EMBL/GenBank/DDBJ databases">
        <title>Finished genome of Dactylococcopsis salina PCC 8305.</title>
        <authorList>
            <consortium name="US DOE Joint Genome Institute"/>
            <person name="Gugger M."/>
            <person name="Coursin T."/>
            <person name="Rippka R."/>
            <person name="Tandeau De Marsac N."/>
            <person name="Huntemann M."/>
            <person name="Wei C.-L."/>
            <person name="Han J."/>
            <person name="Detter J.C."/>
            <person name="Han C."/>
            <person name="Tapia R."/>
            <person name="Daligault H."/>
            <person name="Chen A."/>
            <person name="Krypides N."/>
            <person name="Mavromatis K."/>
            <person name="Markowitz V."/>
            <person name="Szeto E."/>
            <person name="Ivanova N."/>
            <person name="Ovchinnikova G."/>
            <person name="Pagani I."/>
            <person name="Pati A."/>
            <person name="Goodwin L."/>
            <person name="Peters L."/>
            <person name="Pitluck S."/>
            <person name="Woyke T."/>
            <person name="Kerfeld C."/>
        </authorList>
    </citation>
    <scope>NUCLEOTIDE SEQUENCE [LARGE SCALE GENOMIC DNA]</scope>
    <source>
        <strain evidence="7">PCC 8305</strain>
    </source>
</reference>
<dbReference type="AlphaFoldDB" id="K9YTQ3"/>
<dbReference type="GO" id="GO:0015833">
    <property type="term" value="P:peptide transport"/>
    <property type="evidence" value="ECO:0007669"/>
    <property type="project" value="TreeGrafter"/>
</dbReference>
<dbReference type="Gene3D" id="3.90.76.10">
    <property type="entry name" value="Dipeptide-binding Protein, Domain 1"/>
    <property type="match status" value="1"/>
</dbReference>
<dbReference type="GO" id="GO:0043190">
    <property type="term" value="C:ATP-binding cassette (ABC) transporter complex"/>
    <property type="evidence" value="ECO:0007669"/>
    <property type="project" value="InterPro"/>
</dbReference>
<dbReference type="SUPFAM" id="SSF53850">
    <property type="entry name" value="Periplasmic binding protein-like II"/>
    <property type="match status" value="1"/>
</dbReference>
<evidence type="ECO:0000313" key="8">
    <source>
        <dbReference type="Proteomes" id="UP000010482"/>
    </source>
</evidence>
<evidence type="ECO:0000313" key="7">
    <source>
        <dbReference type="EMBL" id="AFZ50264.1"/>
    </source>
</evidence>
<dbReference type="Pfam" id="PF00496">
    <property type="entry name" value="SBP_bac_5"/>
    <property type="match status" value="1"/>
</dbReference>
<dbReference type="RefSeq" id="WP_015229262.1">
    <property type="nucleotide sequence ID" value="NC_019780.1"/>
</dbReference>
<accession>K9YTQ3</accession>
<feature type="chain" id="PRO_5003938929" evidence="5">
    <location>
        <begin position="25"/>
        <end position="585"/>
    </location>
</feature>
<dbReference type="PANTHER" id="PTHR30290">
    <property type="entry name" value="PERIPLASMIC BINDING COMPONENT OF ABC TRANSPORTER"/>
    <property type="match status" value="1"/>
</dbReference>
<dbReference type="PIRSF" id="PIRSF002741">
    <property type="entry name" value="MppA"/>
    <property type="match status" value="1"/>
</dbReference>
<dbReference type="Gene3D" id="3.10.105.10">
    <property type="entry name" value="Dipeptide-binding Protein, Domain 3"/>
    <property type="match status" value="1"/>
</dbReference>
<evidence type="ECO:0000256" key="3">
    <source>
        <dbReference type="ARBA" id="ARBA00022448"/>
    </source>
</evidence>
<evidence type="ECO:0000259" key="6">
    <source>
        <dbReference type="Pfam" id="PF00496"/>
    </source>
</evidence>
<dbReference type="InterPro" id="IPR000914">
    <property type="entry name" value="SBP_5_dom"/>
</dbReference>
<dbReference type="InterPro" id="IPR030678">
    <property type="entry name" value="Peptide/Ni-bd"/>
</dbReference>
<dbReference type="CDD" id="cd08500">
    <property type="entry name" value="PBP2_NikA_DppA_OppA_like_4"/>
    <property type="match status" value="1"/>
</dbReference>
<dbReference type="Gene3D" id="3.40.190.10">
    <property type="entry name" value="Periplasmic binding protein-like II"/>
    <property type="match status" value="1"/>
</dbReference>
<dbReference type="InterPro" id="IPR023765">
    <property type="entry name" value="SBP_5_CS"/>
</dbReference>
<name>K9YTQ3_DACS8</name>
<comment type="subcellular location">
    <subcellularLocation>
        <location evidence="1">Cell membrane</location>
        <topology evidence="1">Lipid-anchor</topology>
    </subcellularLocation>
</comment>
<dbReference type="InterPro" id="IPR039424">
    <property type="entry name" value="SBP_5"/>
</dbReference>
<feature type="domain" description="Solute-binding protein family 5" evidence="6">
    <location>
        <begin position="79"/>
        <end position="485"/>
    </location>
</feature>
<dbReference type="PROSITE" id="PS51257">
    <property type="entry name" value="PROKAR_LIPOPROTEIN"/>
    <property type="match status" value="1"/>
</dbReference>
<protein>
    <submittedName>
        <fullName evidence="7">ABC-type dipeptide transport system, periplasmic component</fullName>
    </submittedName>
</protein>
<evidence type="ECO:0000256" key="5">
    <source>
        <dbReference type="SAM" id="SignalP"/>
    </source>
</evidence>
<feature type="signal peptide" evidence="5">
    <location>
        <begin position="1"/>
        <end position="24"/>
    </location>
</feature>
<dbReference type="STRING" id="13035.Dacsa_1588"/>
<dbReference type="GO" id="GO:1904680">
    <property type="term" value="F:peptide transmembrane transporter activity"/>
    <property type="evidence" value="ECO:0007669"/>
    <property type="project" value="TreeGrafter"/>
</dbReference>